<dbReference type="AlphaFoldDB" id="A0A1C3KC91"/>
<feature type="compositionally biased region" description="Polar residues" evidence="2">
    <location>
        <begin position="102"/>
        <end position="116"/>
    </location>
</feature>
<dbReference type="InterPro" id="IPR011990">
    <property type="entry name" value="TPR-like_helical_dom_sf"/>
</dbReference>
<evidence type="ECO:0000313" key="4">
    <source>
        <dbReference type="Proteomes" id="UP000219799"/>
    </source>
</evidence>
<dbReference type="GO" id="GO:0005829">
    <property type="term" value="C:cytosol"/>
    <property type="evidence" value="ECO:0007669"/>
    <property type="project" value="TreeGrafter"/>
</dbReference>
<gene>
    <name evidence="3" type="primary">PmlGA01_090010300</name>
    <name evidence="3" type="ORF">PMLGA01_090010300</name>
</gene>
<keyword evidence="1" id="KW-0175">Coiled coil</keyword>
<accession>A0A1C3KC91</accession>
<dbReference type="Gene3D" id="1.25.40.10">
    <property type="entry name" value="Tetratricopeptide repeat domain"/>
    <property type="match status" value="2"/>
</dbReference>
<dbReference type="VEuPathDB" id="PlasmoDB:PmUG01_09018500"/>
<dbReference type="PANTHER" id="PTHR46035:SF1">
    <property type="entry name" value="TETRATRICOPEPTIDE REPEAT PROTEIN 4"/>
    <property type="match status" value="1"/>
</dbReference>
<evidence type="ECO:0000313" key="3">
    <source>
        <dbReference type="EMBL" id="SBT71197.1"/>
    </source>
</evidence>
<proteinExistence type="predicted"/>
<evidence type="ECO:0000256" key="2">
    <source>
        <dbReference type="SAM" id="MobiDB-lite"/>
    </source>
</evidence>
<dbReference type="EMBL" id="LT594497">
    <property type="protein sequence ID" value="SBT71197.1"/>
    <property type="molecule type" value="Genomic_DNA"/>
</dbReference>
<feature type="coiled-coil region" evidence="1">
    <location>
        <begin position="237"/>
        <end position="274"/>
    </location>
</feature>
<protein>
    <recommendedName>
        <fullName evidence="5">Tetratricopeptide repeat protein</fullName>
    </recommendedName>
</protein>
<evidence type="ECO:0000256" key="1">
    <source>
        <dbReference type="SAM" id="Coils"/>
    </source>
</evidence>
<dbReference type="PANTHER" id="PTHR46035">
    <property type="entry name" value="TETRATRICOPEPTIDE REPEAT PROTEIN 4"/>
    <property type="match status" value="1"/>
</dbReference>
<feature type="region of interest" description="Disordered" evidence="2">
    <location>
        <begin position="102"/>
        <end position="122"/>
    </location>
</feature>
<dbReference type="GO" id="GO:0051879">
    <property type="term" value="F:Hsp90 protein binding"/>
    <property type="evidence" value="ECO:0007669"/>
    <property type="project" value="TreeGrafter"/>
</dbReference>
<dbReference type="SUPFAM" id="SSF48452">
    <property type="entry name" value="TPR-like"/>
    <property type="match status" value="1"/>
</dbReference>
<dbReference type="Proteomes" id="UP000219799">
    <property type="component" value="Chromosome 9"/>
</dbReference>
<evidence type="ECO:0008006" key="5">
    <source>
        <dbReference type="Google" id="ProtNLM"/>
    </source>
</evidence>
<name>A0A1C3KC91_PLAMA</name>
<sequence>MEDDFNIDADYIRSLSVKYKDVDHPLFMSELPKNIEENEDLVALYNLMLCDENDLSLARNYKEVGNDYYKDGVKYYEDAIISYSKGIKVLNNYLVSATSSKLNNKSTENGTTNGAMNGTEAPLRENKKEKVQEHHREALSLNTPKGKEGGDLCEMDVRNLLCDLYCNRAIIHYKKKRYVQCLDDCKLSFSFNEKKYKSVYYSILCTQKLELFNEAYKYIVLFDNIIQDENVKCSLNIKEYERIKNEIIQKYTHLLNEKKRKEEERKLLVEMEKNNINHIQNILKKRNIKILNNVYNDNNNIIPVFYIDKSMFIHFTIFLIYFETNIIDTILDVSENNCLMDYYNIVKKNKNNLFLFSYLEFPNDIFYIISCSSYISDIINQIKIISPILSVHIIENEEANKQFQLNKNIHSVKT</sequence>
<dbReference type="GO" id="GO:0006457">
    <property type="term" value="P:protein folding"/>
    <property type="evidence" value="ECO:0007669"/>
    <property type="project" value="TreeGrafter"/>
</dbReference>
<dbReference type="GO" id="GO:0030544">
    <property type="term" value="F:Hsp70 protein binding"/>
    <property type="evidence" value="ECO:0007669"/>
    <property type="project" value="TreeGrafter"/>
</dbReference>
<dbReference type="GO" id="GO:0005634">
    <property type="term" value="C:nucleus"/>
    <property type="evidence" value="ECO:0007669"/>
    <property type="project" value="TreeGrafter"/>
</dbReference>
<reference evidence="3 4" key="1">
    <citation type="submission" date="2016-06" db="EMBL/GenBank/DDBJ databases">
        <authorList>
            <consortium name="Pathogen Informatics"/>
        </authorList>
    </citation>
    <scope>NUCLEOTIDE SEQUENCE [LARGE SCALE GENOMIC DNA]</scope>
    <source>
        <strain evidence="3">PmlGA01</strain>
    </source>
</reference>
<organism evidence="3 4">
    <name type="scientific">Plasmodium malariae</name>
    <dbReference type="NCBI Taxonomy" id="5858"/>
    <lineage>
        <taxon>Eukaryota</taxon>
        <taxon>Sar</taxon>
        <taxon>Alveolata</taxon>
        <taxon>Apicomplexa</taxon>
        <taxon>Aconoidasida</taxon>
        <taxon>Haemosporida</taxon>
        <taxon>Plasmodiidae</taxon>
        <taxon>Plasmodium</taxon>
        <taxon>Plasmodium (Plasmodium)</taxon>
    </lineage>
</organism>